<keyword evidence="5" id="KW-1185">Reference proteome</keyword>
<reference evidence="3 6" key="3">
    <citation type="submission" date="2018-09" db="EMBL/GenBank/DDBJ databases">
        <title>Draft genome sequences of Legionella taurinensis isolated from water samples.</title>
        <authorList>
            <person name="Chakeri A."/>
            <person name="Allerberger F."/>
            <person name="Kundi M."/>
            <person name="Ruppitsch W."/>
            <person name="Schmid D."/>
        </authorList>
    </citation>
    <scope>NUCLEOTIDE SEQUENCE [LARGE SCALE GENOMIC DNA]</scope>
    <source>
        <strain evidence="3 6">4570-18-6</strain>
    </source>
</reference>
<evidence type="ECO:0000313" key="2">
    <source>
        <dbReference type="EMBL" id="PUT45276.1"/>
    </source>
</evidence>
<gene>
    <name evidence="3" type="ORF">D6J04_08015</name>
    <name evidence="2" type="ORF">DB745_13285</name>
    <name evidence="4" type="ORF">DIZ81_11160</name>
</gene>
<dbReference type="Proteomes" id="UP000270757">
    <property type="component" value="Unassembled WGS sequence"/>
</dbReference>
<dbReference type="Proteomes" id="UP000306421">
    <property type="component" value="Unassembled WGS sequence"/>
</dbReference>
<evidence type="ECO:0000313" key="4">
    <source>
        <dbReference type="EMBL" id="TID41046.1"/>
    </source>
</evidence>
<sequence length="347" mass="39561">MMKRIVVCCDGTWNLPDAVFNGLPLKTNVTKVAEAVLYEYKGIQQMMFYDTGIGTQGNRFIRVYDGLTGYRLSENMLKAYRFLVQNYDDGDELFLFGFSRGAFTVRTLAGMIRNCGILRRNQIDKMDQGFKLYSARTLSSHPRLVESTLFRRSYAVRDRTPIKFIGVWDTVGALGNPLLLNGILAPRYRFHDYKLSSMVDHAYHAVAINEQRRHFQPALWEKDKSDTRQTMEQVWFVGVHSDVGGGYSATGLSDIALHWMADKARHAGLGLSDLPIKPDLMQPCANSRTGLYRLIPPYSRPIDQAAGEGKETCEMLHPSVLQRYKSDPDYRPDNLLQYLQKNPQLLN</sequence>
<evidence type="ECO:0000313" key="3">
    <source>
        <dbReference type="EMBL" id="RJT46960.1"/>
    </source>
</evidence>
<accession>A0A3A5L7D8</accession>
<dbReference type="Pfam" id="PF09994">
    <property type="entry name" value="T6SS_Tle1-like_cat"/>
    <property type="match status" value="1"/>
</dbReference>
<dbReference type="SUPFAM" id="SSF53474">
    <property type="entry name" value="alpha/beta-Hydrolases"/>
    <property type="match status" value="1"/>
</dbReference>
<dbReference type="InterPro" id="IPR029058">
    <property type="entry name" value="AB_hydrolase_fold"/>
</dbReference>
<dbReference type="EMBL" id="QCXM01000016">
    <property type="protein sequence ID" value="PUT45276.1"/>
    <property type="molecule type" value="Genomic_DNA"/>
</dbReference>
<dbReference type="EMBL" id="QZWB01000007">
    <property type="protein sequence ID" value="RJT46960.1"/>
    <property type="molecule type" value="Genomic_DNA"/>
</dbReference>
<organism evidence="3 6">
    <name type="scientific">Legionella taurinensis</name>
    <dbReference type="NCBI Taxonomy" id="70611"/>
    <lineage>
        <taxon>Bacteria</taxon>
        <taxon>Pseudomonadati</taxon>
        <taxon>Pseudomonadota</taxon>
        <taxon>Gammaproteobacteria</taxon>
        <taxon>Legionellales</taxon>
        <taxon>Legionellaceae</taxon>
        <taxon>Legionella</taxon>
    </lineage>
</organism>
<reference evidence="2 5" key="1">
    <citation type="submission" date="2018-04" db="EMBL/GenBank/DDBJ databases">
        <title>Whole genome sequence comparison of clinical and drinking water Legionella pneumophila isolates associated with the Flint Water Crisis.</title>
        <authorList>
            <person name="Garner E."/>
            <person name="Brown C."/>
            <person name="Schwake O."/>
            <person name="Coil D."/>
            <person name="Jospin G."/>
            <person name="Eisen J."/>
            <person name="Edwards M."/>
            <person name="Pruden A."/>
        </authorList>
    </citation>
    <scope>NUCLEOTIDE SEQUENCE [LARGE SCALE GENOMIC DNA]</scope>
    <source>
        <strain evidence="2 5">Genessee03</strain>
    </source>
</reference>
<dbReference type="OrthoDB" id="4378831at2"/>
<evidence type="ECO:0000313" key="7">
    <source>
        <dbReference type="Proteomes" id="UP000306421"/>
    </source>
</evidence>
<dbReference type="PANTHER" id="PTHR33840:SF1">
    <property type="entry name" value="TLE1 PHOSPHOLIPASE DOMAIN-CONTAINING PROTEIN"/>
    <property type="match status" value="1"/>
</dbReference>
<evidence type="ECO:0000313" key="6">
    <source>
        <dbReference type="Proteomes" id="UP000270757"/>
    </source>
</evidence>
<name>A0A3A5L7D8_9GAMM</name>
<dbReference type="Proteomes" id="UP000251035">
    <property type="component" value="Unassembled WGS sequence"/>
</dbReference>
<dbReference type="AlphaFoldDB" id="A0A3A5L7D8"/>
<evidence type="ECO:0000313" key="5">
    <source>
        <dbReference type="Proteomes" id="UP000251035"/>
    </source>
</evidence>
<evidence type="ECO:0000259" key="1">
    <source>
        <dbReference type="Pfam" id="PF09994"/>
    </source>
</evidence>
<dbReference type="PANTHER" id="PTHR33840">
    <property type="match status" value="1"/>
</dbReference>
<reference evidence="4 7" key="2">
    <citation type="submission" date="2018-04" db="EMBL/GenBank/DDBJ databases">
        <title>Whole genome sequence comparison of clinical and drinking water Legionella pneumophila isolates.</title>
        <authorList>
            <person name="Garner E."/>
        </authorList>
    </citation>
    <scope>NUCLEOTIDE SEQUENCE [LARGE SCALE GENOMIC DNA]</scope>
    <source>
        <strain evidence="4 7">WH02</strain>
    </source>
</reference>
<protein>
    <submittedName>
        <fullName evidence="3">DUF2235 domain-containing protein</fullName>
    </submittedName>
</protein>
<proteinExistence type="predicted"/>
<feature type="domain" description="T6SS Phospholipase effector Tle1-like catalytic" evidence="1">
    <location>
        <begin position="3"/>
        <end position="262"/>
    </location>
</feature>
<comment type="caution">
    <text evidence="3">The sequence shown here is derived from an EMBL/GenBank/DDBJ whole genome shotgun (WGS) entry which is preliminary data.</text>
</comment>
<dbReference type="EMBL" id="QFGG01000010">
    <property type="protein sequence ID" value="TID41046.1"/>
    <property type="molecule type" value="Genomic_DNA"/>
</dbReference>
<dbReference type="InterPro" id="IPR018712">
    <property type="entry name" value="Tle1-like_cat"/>
</dbReference>